<keyword evidence="4" id="KW-1185">Reference proteome</keyword>
<evidence type="ECO:0000313" key="3">
    <source>
        <dbReference type="EMBL" id="NKQ58156.1"/>
    </source>
</evidence>
<dbReference type="Proteomes" id="UP000715441">
    <property type="component" value="Unassembled WGS sequence"/>
</dbReference>
<keyword evidence="1" id="KW-0472">Membrane</keyword>
<dbReference type="PANTHER" id="PTHR40763:SF4">
    <property type="entry name" value="DUF1707 DOMAIN-CONTAINING PROTEIN"/>
    <property type="match status" value="1"/>
</dbReference>
<protein>
    <submittedName>
        <fullName evidence="3">DUF1707 domain-containing protein</fullName>
    </submittedName>
</protein>
<dbReference type="EMBL" id="JAAXLS010000049">
    <property type="protein sequence ID" value="NKQ58156.1"/>
    <property type="molecule type" value="Genomic_DNA"/>
</dbReference>
<dbReference type="InterPro" id="IPR012551">
    <property type="entry name" value="DUF1707_SHOCT-like"/>
</dbReference>
<feature type="transmembrane region" description="Helical" evidence="1">
    <location>
        <begin position="73"/>
        <end position="92"/>
    </location>
</feature>
<dbReference type="RefSeq" id="WP_168521716.1">
    <property type="nucleotide sequence ID" value="NZ_JAAXLS010000049.1"/>
</dbReference>
<keyword evidence="1" id="KW-1133">Transmembrane helix</keyword>
<evidence type="ECO:0000259" key="2">
    <source>
        <dbReference type="Pfam" id="PF08044"/>
    </source>
</evidence>
<proteinExistence type="predicted"/>
<organism evidence="3 4">
    <name type="scientific">Amycolatopsis acididurans</name>
    <dbReference type="NCBI Taxonomy" id="2724524"/>
    <lineage>
        <taxon>Bacteria</taxon>
        <taxon>Bacillati</taxon>
        <taxon>Actinomycetota</taxon>
        <taxon>Actinomycetes</taxon>
        <taxon>Pseudonocardiales</taxon>
        <taxon>Pseudonocardiaceae</taxon>
        <taxon>Amycolatopsis</taxon>
    </lineage>
</organism>
<dbReference type="Pfam" id="PF08044">
    <property type="entry name" value="DUF1707"/>
    <property type="match status" value="1"/>
</dbReference>
<feature type="domain" description="DUF1707" evidence="2">
    <location>
        <begin position="7"/>
        <end position="59"/>
    </location>
</feature>
<reference evidence="3 4" key="1">
    <citation type="submission" date="2020-04" db="EMBL/GenBank/DDBJ databases">
        <title>Novel species.</title>
        <authorList>
            <person name="Teo W.F.A."/>
            <person name="Lipun K."/>
            <person name="Srisuk N."/>
            <person name="Duangmal K."/>
        </authorList>
    </citation>
    <scope>NUCLEOTIDE SEQUENCE [LARGE SCALE GENOMIC DNA]</scope>
    <source>
        <strain evidence="3 4">K13G38</strain>
    </source>
</reference>
<keyword evidence="1" id="KW-0812">Transmembrane</keyword>
<name>A0ABX1JHV5_9PSEU</name>
<dbReference type="PANTHER" id="PTHR40763">
    <property type="entry name" value="MEMBRANE PROTEIN-RELATED"/>
    <property type="match status" value="1"/>
</dbReference>
<gene>
    <name evidence="3" type="ORF">HFP15_35385</name>
</gene>
<sequence>MTSPTRLRASDADRERVAARIQEASTQGRLTLDETEQRLGDVYAAKYVDELDEFVSDLPAEPPPRAPRFPPPLRLHAALVVLLSALLIARWAVSGVPFFWPAMPMFWLGVSLVVHAGIRARRRVVQY</sequence>
<evidence type="ECO:0000256" key="1">
    <source>
        <dbReference type="SAM" id="Phobius"/>
    </source>
</evidence>
<feature type="transmembrane region" description="Helical" evidence="1">
    <location>
        <begin position="98"/>
        <end position="118"/>
    </location>
</feature>
<accession>A0ABX1JHV5</accession>
<evidence type="ECO:0000313" key="4">
    <source>
        <dbReference type="Proteomes" id="UP000715441"/>
    </source>
</evidence>
<comment type="caution">
    <text evidence="3">The sequence shown here is derived from an EMBL/GenBank/DDBJ whole genome shotgun (WGS) entry which is preliminary data.</text>
</comment>